<name>A0A250IY06_9BACT</name>
<evidence type="ECO:0000313" key="2">
    <source>
        <dbReference type="EMBL" id="ATB36163.1"/>
    </source>
</evidence>
<reference evidence="2 3" key="1">
    <citation type="submission" date="2017-06" db="EMBL/GenBank/DDBJ databases">
        <title>Sequencing and comparative analysis of myxobacterial genomes.</title>
        <authorList>
            <person name="Rupp O."/>
            <person name="Goesmann A."/>
            <person name="Sogaard-Andersen L."/>
        </authorList>
    </citation>
    <scope>NUCLEOTIDE SEQUENCE [LARGE SCALE GENOMIC DNA]</scope>
    <source>
        <strain evidence="2 3">DSM 52655</strain>
    </source>
</reference>
<dbReference type="AlphaFoldDB" id="A0A250IY06"/>
<evidence type="ECO:0000256" key="1">
    <source>
        <dbReference type="SAM" id="SignalP"/>
    </source>
</evidence>
<keyword evidence="1" id="KW-0732">Signal</keyword>
<feature type="chain" id="PRO_5012896928" description="Lipoprotein" evidence="1">
    <location>
        <begin position="27"/>
        <end position="482"/>
    </location>
</feature>
<dbReference type="SUPFAM" id="SSF101898">
    <property type="entry name" value="NHL repeat"/>
    <property type="match status" value="1"/>
</dbReference>
<organism evidence="2 3">
    <name type="scientific">Cystobacter fuscus</name>
    <dbReference type="NCBI Taxonomy" id="43"/>
    <lineage>
        <taxon>Bacteria</taxon>
        <taxon>Pseudomonadati</taxon>
        <taxon>Myxococcota</taxon>
        <taxon>Myxococcia</taxon>
        <taxon>Myxococcales</taxon>
        <taxon>Cystobacterineae</taxon>
        <taxon>Archangiaceae</taxon>
        <taxon>Cystobacter</taxon>
    </lineage>
</organism>
<dbReference type="Proteomes" id="UP000217257">
    <property type="component" value="Chromosome"/>
</dbReference>
<sequence>MKMKSGGSWRSSLLSCLMLLVGCGQAIQDDVGSGSTEVGSPSMNSPGEEAVVSSTANASWCPASSTASPLTPLPFRSTLEGGNATGVHACGSSRYVQYEQSMGSGAQLHVIGIYQAALGADGTRSVQVRVTRAGSSVLVLSAYTATTWNVKVEPGANVERIIVNGYHAQKVSAPAGVPVEIRSYEQTQNYVGPFAYEWPAYKSTQLVNAAEDLVERNLSSFRGCYEAASFEIGEPGTLRPENTVSTASDPVVPRGCEQLTTESAYCMTLNYNTPTVVGLDSGRTCAGVPSKLSSLYDVSSLAWNGNYLYGCIHDRGLARISLVDGSTDIAPIACQAVTSYRNGLLTLLDYDGTNTSVLNTPVQFDSFRNAARHVTSCTLNNRPHASRMAAGGDRGYFAWHSTDSIETFALNRTESPQTIKLEGYSGWIMGMDATEDGRLLILGNNPELLSFNSTTGVALGKKALPFRANGLICKTRSATVIP</sequence>
<protein>
    <recommendedName>
        <fullName evidence="4">Lipoprotein</fullName>
    </recommendedName>
</protein>
<gene>
    <name evidence="2" type="ORF">CYFUS_001577</name>
</gene>
<feature type="signal peptide" evidence="1">
    <location>
        <begin position="1"/>
        <end position="26"/>
    </location>
</feature>
<evidence type="ECO:0008006" key="4">
    <source>
        <dbReference type="Google" id="ProtNLM"/>
    </source>
</evidence>
<accession>A0A250IY06</accession>
<evidence type="ECO:0000313" key="3">
    <source>
        <dbReference type="Proteomes" id="UP000217257"/>
    </source>
</evidence>
<dbReference type="KEGG" id="cfus:CYFUS_001577"/>
<dbReference type="EMBL" id="CP022098">
    <property type="protein sequence ID" value="ATB36163.1"/>
    <property type="molecule type" value="Genomic_DNA"/>
</dbReference>
<proteinExistence type="predicted"/>
<dbReference type="PROSITE" id="PS51257">
    <property type="entry name" value="PROKAR_LIPOPROTEIN"/>
    <property type="match status" value="1"/>
</dbReference>